<evidence type="ECO:0000313" key="2">
    <source>
        <dbReference type="EMBL" id="MBC8544897.1"/>
    </source>
</evidence>
<dbReference type="Proteomes" id="UP000657006">
    <property type="component" value="Unassembled WGS sequence"/>
</dbReference>
<proteinExistence type="predicted"/>
<protein>
    <recommendedName>
        <fullName evidence="1">Carrier domain-containing protein</fullName>
    </recommendedName>
</protein>
<evidence type="ECO:0000259" key="1">
    <source>
        <dbReference type="PROSITE" id="PS50075"/>
    </source>
</evidence>
<dbReference type="RefSeq" id="WP_177717689.1">
    <property type="nucleotide sequence ID" value="NZ_JACRSQ010000035.1"/>
</dbReference>
<evidence type="ECO:0000313" key="3">
    <source>
        <dbReference type="Proteomes" id="UP000657006"/>
    </source>
</evidence>
<organism evidence="2 3">
    <name type="scientific">Bianquea renquensis</name>
    <dbReference type="NCBI Taxonomy" id="2763661"/>
    <lineage>
        <taxon>Bacteria</taxon>
        <taxon>Bacillati</taxon>
        <taxon>Bacillota</taxon>
        <taxon>Clostridia</taxon>
        <taxon>Eubacteriales</taxon>
        <taxon>Bianqueaceae</taxon>
        <taxon>Bianquea</taxon>
    </lineage>
</organism>
<dbReference type="AlphaFoldDB" id="A0A926DWF0"/>
<dbReference type="InterPro" id="IPR009081">
    <property type="entry name" value="PP-bd_ACP"/>
</dbReference>
<sequence>MERRELEQQILHVVHQVLHREVEPQTRLLDSGQLVDSLNIVKLVCEIEERFCVSFDDDLELDYLDDVKSLVEAVWSKLNE</sequence>
<keyword evidence="3" id="KW-1185">Reference proteome</keyword>
<dbReference type="Pfam" id="PF00550">
    <property type="entry name" value="PP-binding"/>
    <property type="match status" value="1"/>
</dbReference>
<dbReference type="Gene3D" id="1.10.1200.10">
    <property type="entry name" value="ACP-like"/>
    <property type="match status" value="1"/>
</dbReference>
<dbReference type="InterPro" id="IPR036736">
    <property type="entry name" value="ACP-like_sf"/>
</dbReference>
<name>A0A926DWF0_9FIRM</name>
<dbReference type="EMBL" id="JACRSQ010000035">
    <property type="protein sequence ID" value="MBC8544897.1"/>
    <property type="molecule type" value="Genomic_DNA"/>
</dbReference>
<reference evidence="2" key="1">
    <citation type="submission" date="2020-08" db="EMBL/GenBank/DDBJ databases">
        <title>Genome public.</title>
        <authorList>
            <person name="Liu C."/>
            <person name="Sun Q."/>
        </authorList>
    </citation>
    <scope>NUCLEOTIDE SEQUENCE</scope>
    <source>
        <strain evidence="2">NSJ-32</strain>
    </source>
</reference>
<dbReference type="PROSITE" id="PS50075">
    <property type="entry name" value="CARRIER"/>
    <property type="match status" value="1"/>
</dbReference>
<comment type="caution">
    <text evidence="2">The sequence shown here is derived from an EMBL/GenBank/DDBJ whole genome shotgun (WGS) entry which is preliminary data.</text>
</comment>
<dbReference type="SUPFAM" id="SSF47336">
    <property type="entry name" value="ACP-like"/>
    <property type="match status" value="1"/>
</dbReference>
<feature type="domain" description="Carrier" evidence="1">
    <location>
        <begin position="1"/>
        <end position="78"/>
    </location>
</feature>
<accession>A0A926DWF0</accession>
<gene>
    <name evidence="2" type="ORF">H8730_15225</name>
</gene>